<feature type="domain" description="ABC transmembrane type-1" evidence="8">
    <location>
        <begin position="74"/>
        <end position="261"/>
    </location>
</feature>
<dbReference type="GO" id="GO:0055085">
    <property type="term" value="P:transmembrane transport"/>
    <property type="evidence" value="ECO:0007669"/>
    <property type="project" value="InterPro"/>
</dbReference>
<reference evidence="9 10" key="1">
    <citation type="submission" date="2018-07" db="EMBL/GenBank/DDBJ databases">
        <title>Genomic Encyclopedia of Type Strains, Phase IV (KMG-IV): sequencing the most valuable type-strain genomes for metagenomic binning, comparative biology and taxonomic classification.</title>
        <authorList>
            <person name="Goeker M."/>
        </authorList>
    </citation>
    <scope>NUCLEOTIDE SEQUENCE [LARGE SCALE GENOMIC DNA]</scope>
    <source>
        <strain evidence="9 10">DSM 27016</strain>
    </source>
</reference>
<name>A0A369AH27_9FIRM</name>
<dbReference type="InterPro" id="IPR035906">
    <property type="entry name" value="MetI-like_sf"/>
</dbReference>
<dbReference type="EMBL" id="QPJT01000041">
    <property type="protein sequence ID" value="RCX08670.1"/>
    <property type="molecule type" value="Genomic_DNA"/>
</dbReference>
<sequence length="276" mass="30815">MLSNKKIRNISSNIAFSIILAVILFCTIFPFLWMLIASFKNMVDLLNIEKLLVFSPTVQNYIDVFSKYAFLKPMWNSLYVGVVSTGLALIFGLPTAYSIAREKQNMFASVILIVRIIPAISFLVPWYIIFMKLNITGTYTALILSHLLVALPLIIWIMIPYFESLPKDLEHAAWVDGCSRVGTFCRIMLPLSAPGILTCSLLAFIFSWNNFIFGLVLCTNDTKTLPMAVFNFISYTDVNWAGLMAAAVVITAPILIISLFLQKYIIKGLTAGAVKG</sequence>
<proteinExistence type="inferred from homology"/>
<evidence type="ECO:0000256" key="7">
    <source>
        <dbReference type="RuleBase" id="RU363032"/>
    </source>
</evidence>
<feature type="transmembrane region" description="Helical" evidence="7">
    <location>
        <begin position="141"/>
        <end position="162"/>
    </location>
</feature>
<organism evidence="9 10">
    <name type="scientific">Anaerobacterium chartisolvens</name>
    <dbReference type="NCBI Taxonomy" id="1297424"/>
    <lineage>
        <taxon>Bacteria</taxon>
        <taxon>Bacillati</taxon>
        <taxon>Bacillota</taxon>
        <taxon>Clostridia</taxon>
        <taxon>Eubacteriales</taxon>
        <taxon>Oscillospiraceae</taxon>
        <taxon>Anaerobacterium</taxon>
    </lineage>
</organism>
<protein>
    <submittedName>
        <fullName evidence="9">Carbohydrate ABC transporter membrane protein 2 (CUT1 family)</fullName>
    </submittedName>
</protein>
<keyword evidence="3" id="KW-1003">Cell membrane</keyword>
<evidence type="ECO:0000259" key="8">
    <source>
        <dbReference type="PROSITE" id="PS50928"/>
    </source>
</evidence>
<feature type="transmembrane region" description="Helical" evidence="7">
    <location>
        <begin position="107"/>
        <end position="129"/>
    </location>
</feature>
<dbReference type="GO" id="GO:0005886">
    <property type="term" value="C:plasma membrane"/>
    <property type="evidence" value="ECO:0007669"/>
    <property type="project" value="UniProtKB-SubCell"/>
</dbReference>
<comment type="subcellular location">
    <subcellularLocation>
        <location evidence="1 7">Cell membrane</location>
        <topology evidence="1 7">Multi-pass membrane protein</topology>
    </subcellularLocation>
</comment>
<dbReference type="Proteomes" id="UP000253034">
    <property type="component" value="Unassembled WGS sequence"/>
</dbReference>
<comment type="similarity">
    <text evidence="7">Belongs to the binding-protein-dependent transport system permease family.</text>
</comment>
<dbReference type="RefSeq" id="WP_242987756.1">
    <property type="nucleotide sequence ID" value="NZ_QPJT01000041.1"/>
</dbReference>
<gene>
    <name evidence="9" type="ORF">DFR58_14113</name>
</gene>
<evidence type="ECO:0000256" key="2">
    <source>
        <dbReference type="ARBA" id="ARBA00022448"/>
    </source>
</evidence>
<accession>A0A369AH27</accession>
<dbReference type="CDD" id="cd06261">
    <property type="entry name" value="TM_PBP2"/>
    <property type="match status" value="1"/>
</dbReference>
<evidence type="ECO:0000313" key="10">
    <source>
        <dbReference type="Proteomes" id="UP000253034"/>
    </source>
</evidence>
<dbReference type="Pfam" id="PF00528">
    <property type="entry name" value="BPD_transp_1"/>
    <property type="match status" value="1"/>
</dbReference>
<evidence type="ECO:0000256" key="5">
    <source>
        <dbReference type="ARBA" id="ARBA00022989"/>
    </source>
</evidence>
<dbReference type="AlphaFoldDB" id="A0A369AH27"/>
<dbReference type="InterPro" id="IPR000515">
    <property type="entry name" value="MetI-like"/>
</dbReference>
<dbReference type="PANTHER" id="PTHR32243">
    <property type="entry name" value="MALTOSE TRANSPORT SYSTEM PERMEASE-RELATED"/>
    <property type="match status" value="1"/>
</dbReference>
<keyword evidence="4 7" id="KW-0812">Transmembrane</keyword>
<feature type="transmembrane region" description="Helical" evidence="7">
    <location>
        <begin position="78"/>
        <end position="100"/>
    </location>
</feature>
<evidence type="ECO:0000313" key="9">
    <source>
        <dbReference type="EMBL" id="RCX08670.1"/>
    </source>
</evidence>
<dbReference type="Gene3D" id="1.10.3720.10">
    <property type="entry name" value="MetI-like"/>
    <property type="match status" value="1"/>
</dbReference>
<keyword evidence="10" id="KW-1185">Reference proteome</keyword>
<dbReference type="PANTHER" id="PTHR32243:SF18">
    <property type="entry name" value="INNER MEMBRANE ABC TRANSPORTER PERMEASE PROTEIN YCJP"/>
    <property type="match status" value="1"/>
</dbReference>
<evidence type="ECO:0000256" key="6">
    <source>
        <dbReference type="ARBA" id="ARBA00023136"/>
    </source>
</evidence>
<evidence type="ECO:0000256" key="3">
    <source>
        <dbReference type="ARBA" id="ARBA00022475"/>
    </source>
</evidence>
<feature type="transmembrane region" description="Helical" evidence="7">
    <location>
        <begin position="12"/>
        <end position="36"/>
    </location>
</feature>
<comment type="caution">
    <text evidence="9">The sequence shown here is derived from an EMBL/GenBank/DDBJ whole genome shotgun (WGS) entry which is preliminary data.</text>
</comment>
<feature type="transmembrane region" description="Helical" evidence="7">
    <location>
        <begin position="240"/>
        <end position="261"/>
    </location>
</feature>
<evidence type="ECO:0000256" key="4">
    <source>
        <dbReference type="ARBA" id="ARBA00022692"/>
    </source>
</evidence>
<dbReference type="InterPro" id="IPR050901">
    <property type="entry name" value="BP-dep_ABC_trans_perm"/>
</dbReference>
<keyword evidence="6 7" id="KW-0472">Membrane</keyword>
<keyword evidence="2 7" id="KW-0813">Transport</keyword>
<dbReference type="SUPFAM" id="SSF161098">
    <property type="entry name" value="MetI-like"/>
    <property type="match status" value="1"/>
</dbReference>
<keyword evidence="5 7" id="KW-1133">Transmembrane helix</keyword>
<evidence type="ECO:0000256" key="1">
    <source>
        <dbReference type="ARBA" id="ARBA00004651"/>
    </source>
</evidence>
<dbReference type="PROSITE" id="PS50928">
    <property type="entry name" value="ABC_TM1"/>
    <property type="match status" value="1"/>
</dbReference>